<sequence>MSLSDTQRIEILILLVCGDKTRTQKQVCEIFNTKYPDRRVSQSTVSRIENKFREFGNVTDIPKSGRKRILDDEQKLYILLDIQDNPHKPTRQVAADNDVSKTSMLRLLKNEKYRPYKIHLVQELNDDNPDCRLEFCEIMANRCQDNPLFIKKTFFFLMKQHSYWSTENPHWTMEANTQYPEKVNVWAGILNSQITGPYFFDGTLTGARYLDLLQHFLVPELRILFPDDDNPNEIDRNIWFQQDGVAPHFSLE</sequence>
<gene>
    <name evidence="2" type="ORF">NQ318_008562</name>
</gene>
<dbReference type="GO" id="GO:0005634">
    <property type="term" value="C:nucleus"/>
    <property type="evidence" value="ECO:0007669"/>
    <property type="project" value="UniProtKB-SubCell"/>
</dbReference>
<name>A0AAV8YVM7_9CUCU</name>
<organism evidence="2 3">
    <name type="scientific">Aromia moschata</name>
    <dbReference type="NCBI Taxonomy" id="1265417"/>
    <lineage>
        <taxon>Eukaryota</taxon>
        <taxon>Metazoa</taxon>
        <taxon>Ecdysozoa</taxon>
        <taxon>Arthropoda</taxon>
        <taxon>Hexapoda</taxon>
        <taxon>Insecta</taxon>
        <taxon>Pterygota</taxon>
        <taxon>Neoptera</taxon>
        <taxon>Endopterygota</taxon>
        <taxon>Coleoptera</taxon>
        <taxon>Polyphaga</taxon>
        <taxon>Cucujiformia</taxon>
        <taxon>Chrysomeloidea</taxon>
        <taxon>Cerambycidae</taxon>
        <taxon>Cerambycinae</taxon>
        <taxon>Callichromatini</taxon>
        <taxon>Aromia</taxon>
    </lineage>
</organism>
<dbReference type="EMBL" id="JAPWTK010000036">
    <property type="protein sequence ID" value="KAJ8955691.1"/>
    <property type="molecule type" value="Genomic_DNA"/>
</dbReference>
<accession>A0AAV8YVM7</accession>
<evidence type="ECO:0008006" key="4">
    <source>
        <dbReference type="Google" id="ProtNLM"/>
    </source>
</evidence>
<dbReference type="GO" id="GO:0003676">
    <property type="term" value="F:nucleic acid binding"/>
    <property type="evidence" value="ECO:0007669"/>
    <property type="project" value="InterPro"/>
</dbReference>
<keyword evidence="3" id="KW-1185">Reference proteome</keyword>
<comment type="caution">
    <text evidence="2">The sequence shown here is derived from an EMBL/GenBank/DDBJ whole genome shotgun (WGS) entry which is preliminary data.</text>
</comment>
<protein>
    <recommendedName>
        <fullName evidence="4">DUF4817 domain-containing protein</fullName>
    </recommendedName>
</protein>
<comment type="subcellular location">
    <subcellularLocation>
        <location evidence="1">Nucleus</location>
    </subcellularLocation>
</comment>
<evidence type="ECO:0000313" key="3">
    <source>
        <dbReference type="Proteomes" id="UP001162162"/>
    </source>
</evidence>
<proteinExistence type="predicted"/>
<dbReference type="Proteomes" id="UP001162162">
    <property type="component" value="Unassembled WGS sequence"/>
</dbReference>
<dbReference type="InterPro" id="IPR009057">
    <property type="entry name" value="Homeodomain-like_sf"/>
</dbReference>
<evidence type="ECO:0000313" key="2">
    <source>
        <dbReference type="EMBL" id="KAJ8955691.1"/>
    </source>
</evidence>
<feature type="non-terminal residue" evidence="2">
    <location>
        <position position="252"/>
    </location>
</feature>
<evidence type="ECO:0000256" key="1">
    <source>
        <dbReference type="ARBA" id="ARBA00004123"/>
    </source>
</evidence>
<dbReference type="SUPFAM" id="SSF46689">
    <property type="entry name" value="Homeodomain-like"/>
    <property type="match status" value="1"/>
</dbReference>
<reference evidence="2" key="1">
    <citation type="journal article" date="2023" name="Insect Mol. Biol.">
        <title>Genome sequencing provides insights into the evolution of gene families encoding plant cell wall-degrading enzymes in longhorned beetles.</title>
        <authorList>
            <person name="Shin N.R."/>
            <person name="Okamura Y."/>
            <person name="Kirsch R."/>
            <person name="Pauchet Y."/>
        </authorList>
    </citation>
    <scope>NUCLEOTIDE SEQUENCE</scope>
    <source>
        <strain evidence="2">AMC_N1</strain>
    </source>
</reference>
<dbReference type="PANTHER" id="PTHR47326">
    <property type="entry name" value="TRANSPOSABLE ELEMENT TC3 TRANSPOSASE-LIKE PROTEIN"/>
    <property type="match status" value="1"/>
</dbReference>
<dbReference type="PANTHER" id="PTHR47326:SF1">
    <property type="entry name" value="HTH PSQ-TYPE DOMAIN-CONTAINING PROTEIN"/>
    <property type="match status" value="1"/>
</dbReference>
<dbReference type="Gene3D" id="3.30.420.10">
    <property type="entry name" value="Ribonuclease H-like superfamily/Ribonuclease H"/>
    <property type="match status" value="1"/>
</dbReference>
<dbReference type="InterPro" id="IPR036397">
    <property type="entry name" value="RNaseH_sf"/>
</dbReference>
<dbReference type="AlphaFoldDB" id="A0AAV8YVM7"/>